<evidence type="ECO:0000256" key="7">
    <source>
        <dbReference type="ARBA" id="ARBA00023136"/>
    </source>
</evidence>
<dbReference type="GO" id="GO:0005886">
    <property type="term" value="C:plasma membrane"/>
    <property type="evidence" value="ECO:0007669"/>
    <property type="project" value="UniProtKB-SubCell"/>
</dbReference>
<comment type="similarity">
    <text evidence="2 8">Belongs to the prokaryotic riboflavin transporter (P-RFT) (TC 2.A.87) family.</text>
</comment>
<dbReference type="Proteomes" id="UP000028091">
    <property type="component" value="Unassembled WGS sequence"/>
</dbReference>
<dbReference type="AlphaFoldDB" id="A0A081LDG1"/>
<name>A0A081LDG1_9BACI</name>
<keyword evidence="11" id="KW-1185">Reference proteome</keyword>
<evidence type="ECO:0000313" key="11">
    <source>
        <dbReference type="Proteomes" id="UP000028091"/>
    </source>
</evidence>
<dbReference type="InterPro" id="IPR025720">
    <property type="entry name" value="RibU"/>
</dbReference>
<accession>A0A081LDG1</accession>
<evidence type="ECO:0000256" key="5">
    <source>
        <dbReference type="ARBA" id="ARBA00022692"/>
    </source>
</evidence>
<proteinExistence type="inferred from homology"/>
<dbReference type="RefSeq" id="WP_034318833.1">
    <property type="nucleotide sequence ID" value="NZ_JAVIKA010000003.1"/>
</dbReference>
<evidence type="ECO:0000256" key="9">
    <source>
        <dbReference type="SAM" id="Phobius"/>
    </source>
</evidence>
<dbReference type="PANTHER" id="PTHR38438">
    <property type="entry name" value="RIBOFLAVIN TRANSPORTER RIBU"/>
    <property type="match status" value="1"/>
</dbReference>
<evidence type="ECO:0000256" key="2">
    <source>
        <dbReference type="ARBA" id="ARBA00005540"/>
    </source>
</evidence>
<feature type="transmembrane region" description="Helical" evidence="9">
    <location>
        <begin position="84"/>
        <end position="101"/>
    </location>
</feature>
<comment type="subcellular location">
    <subcellularLocation>
        <location evidence="1">Cell membrane</location>
        <topology evidence="1">Multi-pass membrane protein</topology>
    </subcellularLocation>
</comment>
<keyword evidence="4 8" id="KW-1003">Cell membrane</keyword>
<reference evidence="10 11" key="1">
    <citation type="submission" date="2012-09" db="EMBL/GenBank/DDBJ databases">
        <title>Genome Sequence of Bacillus sp. DW5-4.</title>
        <authorList>
            <person name="Lai Q."/>
            <person name="Liu Y."/>
            <person name="Shao Z."/>
        </authorList>
    </citation>
    <scope>NUCLEOTIDE SEQUENCE [LARGE SCALE GENOMIC DNA]</scope>
    <source>
        <strain evidence="10 11">DW5-4</strain>
    </source>
</reference>
<keyword evidence="6 9" id="KW-1133">Transmembrane helix</keyword>
<evidence type="ECO:0000256" key="6">
    <source>
        <dbReference type="ARBA" id="ARBA00022989"/>
    </source>
</evidence>
<sequence length="194" mass="21659">MLNQSRVKRLVVTSMLSSISFVLILLDFPFPGLPAYLKIDFSDIPAIIAILIYGPGAGIAVEALKNVLHYLIQGSMSGVPVGQVANFIAGTLFILPVAFMFKKIKSARGMAWSMIMGTLLMTVMMSILNYFLFLPAYTWFLNAPELSDHALKTTITAGILPFNFIKGIIITIVFSFIFVKMRPWFENKRRLQNS</sequence>
<feature type="transmembrane region" description="Helical" evidence="9">
    <location>
        <begin position="12"/>
        <end position="37"/>
    </location>
</feature>
<gene>
    <name evidence="10" type="ORF">BA70_13215</name>
</gene>
<comment type="function">
    <text evidence="8">Probably a riboflavin-binding protein that interacts with the energy-coupling factor (ECF) ABC-transporter complex.</text>
</comment>
<feature type="transmembrane region" description="Helical" evidence="9">
    <location>
        <begin position="44"/>
        <end position="64"/>
    </location>
</feature>
<feature type="transmembrane region" description="Helical" evidence="9">
    <location>
        <begin position="113"/>
        <end position="140"/>
    </location>
</feature>
<keyword evidence="7 8" id="KW-0472">Membrane</keyword>
<dbReference type="PANTHER" id="PTHR38438:SF1">
    <property type="entry name" value="RIBOFLAVIN TRANSPORTER RIBU"/>
    <property type="match status" value="1"/>
</dbReference>
<dbReference type="PIRSF" id="PIRSF037778">
    <property type="entry name" value="UCP037778_transp_RibU"/>
    <property type="match status" value="1"/>
</dbReference>
<comment type="caution">
    <text evidence="10">The sequence shown here is derived from an EMBL/GenBank/DDBJ whole genome shotgun (WGS) entry which is preliminary data.</text>
</comment>
<dbReference type="OrthoDB" id="9809216at2"/>
<evidence type="ECO:0000256" key="8">
    <source>
        <dbReference type="PIRNR" id="PIRNR037778"/>
    </source>
</evidence>
<protein>
    <recommendedName>
        <fullName evidence="8">Riboflavin transporter</fullName>
    </recommendedName>
</protein>
<dbReference type="eggNOG" id="COG3601">
    <property type="taxonomic scope" value="Bacteria"/>
</dbReference>
<evidence type="ECO:0000256" key="4">
    <source>
        <dbReference type="ARBA" id="ARBA00022475"/>
    </source>
</evidence>
<keyword evidence="3 8" id="KW-0813">Transport</keyword>
<feature type="transmembrane region" description="Helical" evidence="9">
    <location>
        <begin position="160"/>
        <end position="179"/>
    </location>
</feature>
<dbReference type="InterPro" id="IPR024529">
    <property type="entry name" value="ECF_trnsprt_substrate-spec"/>
</dbReference>
<evidence type="ECO:0000313" key="10">
    <source>
        <dbReference type="EMBL" id="KEP27287.1"/>
    </source>
</evidence>
<keyword evidence="5 9" id="KW-0812">Transmembrane</keyword>
<dbReference type="Pfam" id="PF12822">
    <property type="entry name" value="ECF_trnsprt"/>
    <property type="match status" value="1"/>
</dbReference>
<evidence type="ECO:0000256" key="3">
    <source>
        <dbReference type="ARBA" id="ARBA00022448"/>
    </source>
</evidence>
<dbReference type="EMBL" id="JOTP01000004">
    <property type="protein sequence ID" value="KEP27287.1"/>
    <property type="molecule type" value="Genomic_DNA"/>
</dbReference>
<evidence type="ECO:0000256" key="1">
    <source>
        <dbReference type="ARBA" id="ARBA00004651"/>
    </source>
</evidence>
<dbReference type="Gene3D" id="1.10.1760.20">
    <property type="match status" value="1"/>
</dbReference>
<dbReference type="GO" id="GO:0032217">
    <property type="term" value="F:riboflavin transmembrane transporter activity"/>
    <property type="evidence" value="ECO:0007669"/>
    <property type="project" value="UniProtKB-UniRule"/>
</dbReference>
<organism evidence="10 11">
    <name type="scientific">Bacillus zhangzhouensis</name>
    <dbReference type="NCBI Taxonomy" id="1178540"/>
    <lineage>
        <taxon>Bacteria</taxon>
        <taxon>Bacillati</taxon>
        <taxon>Bacillota</taxon>
        <taxon>Bacilli</taxon>
        <taxon>Bacillales</taxon>
        <taxon>Bacillaceae</taxon>
        <taxon>Bacillus</taxon>
    </lineage>
</organism>